<name>A0A834ZR76_TETSI</name>
<dbReference type="GO" id="GO:0016020">
    <property type="term" value="C:membrane"/>
    <property type="evidence" value="ECO:0007669"/>
    <property type="project" value="UniProtKB-SubCell"/>
</dbReference>
<evidence type="ECO:0000256" key="2">
    <source>
        <dbReference type="ARBA" id="ARBA00022692"/>
    </source>
</evidence>
<keyword evidence="3 6" id="KW-1133">Transmembrane helix</keyword>
<keyword evidence="9" id="KW-1185">Reference proteome</keyword>
<comment type="subcellular location">
    <subcellularLocation>
        <location evidence="1">Membrane</location>
        <topology evidence="1">Multi-pass membrane protein</topology>
    </subcellularLocation>
</comment>
<dbReference type="OrthoDB" id="6418713at2759"/>
<dbReference type="InterPro" id="IPR050186">
    <property type="entry name" value="TPT_transporter"/>
</dbReference>
<dbReference type="InterPro" id="IPR004853">
    <property type="entry name" value="Sugar_P_trans_dom"/>
</dbReference>
<feature type="domain" description="Sugar phosphate transporter" evidence="7">
    <location>
        <begin position="28"/>
        <end position="196"/>
    </location>
</feature>
<organism evidence="8 9">
    <name type="scientific">Tetracentron sinense</name>
    <name type="common">Spur-leaf</name>
    <dbReference type="NCBI Taxonomy" id="13715"/>
    <lineage>
        <taxon>Eukaryota</taxon>
        <taxon>Viridiplantae</taxon>
        <taxon>Streptophyta</taxon>
        <taxon>Embryophyta</taxon>
        <taxon>Tracheophyta</taxon>
        <taxon>Spermatophyta</taxon>
        <taxon>Magnoliopsida</taxon>
        <taxon>Trochodendrales</taxon>
        <taxon>Trochodendraceae</taxon>
        <taxon>Tetracentron</taxon>
    </lineage>
</organism>
<evidence type="ECO:0000256" key="3">
    <source>
        <dbReference type="ARBA" id="ARBA00022989"/>
    </source>
</evidence>
<evidence type="ECO:0000256" key="6">
    <source>
        <dbReference type="SAM" id="Phobius"/>
    </source>
</evidence>
<evidence type="ECO:0000256" key="1">
    <source>
        <dbReference type="ARBA" id="ARBA00004141"/>
    </source>
</evidence>
<keyword evidence="2 6" id="KW-0812">Transmembrane</keyword>
<dbReference type="EMBL" id="JABCRI010000002">
    <property type="protein sequence ID" value="KAF8411896.1"/>
    <property type="molecule type" value="Genomic_DNA"/>
</dbReference>
<evidence type="ECO:0000313" key="9">
    <source>
        <dbReference type="Proteomes" id="UP000655225"/>
    </source>
</evidence>
<comment type="caution">
    <text evidence="8">The sequence shown here is derived from an EMBL/GenBank/DDBJ whole genome shotgun (WGS) entry which is preliminary data.</text>
</comment>
<accession>A0A834ZR76</accession>
<evidence type="ECO:0000256" key="5">
    <source>
        <dbReference type="SAM" id="MobiDB-lite"/>
    </source>
</evidence>
<keyword evidence="4 6" id="KW-0472">Membrane</keyword>
<reference evidence="8 9" key="1">
    <citation type="submission" date="2020-04" db="EMBL/GenBank/DDBJ databases">
        <title>Plant Genome Project.</title>
        <authorList>
            <person name="Zhang R.-G."/>
        </authorList>
    </citation>
    <scope>NUCLEOTIDE SEQUENCE [LARGE SCALE GENOMIC DNA]</scope>
    <source>
        <strain evidence="8">YNK0</strain>
        <tissue evidence="8">Leaf</tissue>
    </source>
</reference>
<dbReference type="Proteomes" id="UP000655225">
    <property type="component" value="Unassembled WGS sequence"/>
</dbReference>
<feature type="transmembrane region" description="Helical" evidence="6">
    <location>
        <begin position="59"/>
        <end position="78"/>
    </location>
</feature>
<feature type="region of interest" description="Disordered" evidence="5">
    <location>
        <begin position="1"/>
        <end position="24"/>
    </location>
</feature>
<dbReference type="PANTHER" id="PTHR11132">
    <property type="entry name" value="SOLUTE CARRIER FAMILY 35"/>
    <property type="match status" value="1"/>
</dbReference>
<gene>
    <name evidence="8" type="ORF">HHK36_004454</name>
</gene>
<evidence type="ECO:0000259" key="7">
    <source>
        <dbReference type="Pfam" id="PF03151"/>
    </source>
</evidence>
<sequence>MKILRAASEAPKEANPDGDNEDSKPHTLQLALVFGLWYFQNIVFNIYNKKVLNLFPFSWLLASFQLFVVCLDVLSLVFQAPTMRTDIQAIHHSYSGSCSVPHNRTHISACVSFSKVAVSFTHVIKSSEPVFSIIFSSFLSDSYPLSVWLSILLIVLGCSLAAVTEVSFNLQGLWGALISNVGFVLRNIYSKWSFKELHVVRNNCGNLIEQDPKEALRLQYSSLCCNFLNVAVKDAESEEAYWFVSAKVEKLLEELERVLKKKAPEKPLFIESTHVESSCHDNNIEVNFVNGTSSQRVSGIKKKAKIGRGGRRLVSGLTDSKKKTLKKTHLPHANNGRKVKDAESEEAYLFVSAKVEKLLEELERVLKKKAPEKTLLIESTHVESSCHDNNIEVNFVNGTSSQRLHVVRNNCGILIEEDPKEALRLQYSSLCCNFLNVTVKDAESEEAYLFVSAKVEKLLEELERVLKKKAPEKTLLIESTHVESSCHDNNIEVNFVNGTSSQRQTKETPIEWKSKEVPTLPDTIPSVHMFTFPQHTSYYRSIYQVSSLRRLQTIIIACTKDSKAAVLNKIKKKDPHHMSGVN</sequence>
<evidence type="ECO:0000256" key="4">
    <source>
        <dbReference type="ARBA" id="ARBA00023136"/>
    </source>
</evidence>
<feature type="transmembrane region" description="Helical" evidence="6">
    <location>
        <begin position="30"/>
        <end position="47"/>
    </location>
</feature>
<dbReference type="Pfam" id="PF03151">
    <property type="entry name" value="TPT"/>
    <property type="match status" value="1"/>
</dbReference>
<evidence type="ECO:0000313" key="8">
    <source>
        <dbReference type="EMBL" id="KAF8411896.1"/>
    </source>
</evidence>
<feature type="compositionally biased region" description="Basic and acidic residues" evidence="5">
    <location>
        <begin position="10"/>
        <end position="24"/>
    </location>
</feature>
<proteinExistence type="predicted"/>
<protein>
    <recommendedName>
        <fullName evidence="7">Sugar phosphate transporter domain-containing protein</fullName>
    </recommendedName>
</protein>
<dbReference type="AlphaFoldDB" id="A0A834ZR76"/>